<feature type="signal peptide" evidence="1">
    <location>
        <begin position="1"/>
        <end position="20"/>
    </location>
</feature>
<evidence type="ECO:0000256" key="1">
    <source>
        <dbReference type="SAM" id="SignalP"/>
    </source>
</evidence>
<feature type="domain" description="Ice-binding protein C-terminal" evidence="2">
    <location>
        <begin position="188"/>
        <end position="211"/>
    </location>
</feature>
<protein>
    <submittedName>
        <fullName evidence="3">Putative secreted protein with PEP-CTERM sorting signal/MYXO-CTERM domain-containing protein</fullName>
    </submittedName>
</protein>
<gene>
    <name evidence="3" type="ORF">EV672_11529</name>
</gene>
<keyword evidence="4" id="KW-1185">Reference proteome</keyword>
<dbReference type="NCBIfam" id="TIGR02595">
    <property type="entry name" value="PEP_CTERM"/>
    <property type="match status" value="1"/>
</dbReference>
<accession>A0A4V3CUN5</accession>
<evidence type="ECO:0000313" key="3">
    <source>
        <dbReference type="EMBL" id="TDP79358.1"/>
    </source>
</evidence>
<proteinExistence type="predicted"/>
<evidence type="ECO:0000259" key="2">
    <source>
        <dbReference type="Pfam" id="PF07589"/>
    </source>
</evidence>
<reference evidence="3 4" key="1">
    <citation type="submission" date="2019-03" db="EMBL/GenBank/DDBJ databases">
        <title>Genomic Encyclopedia of Type Strains, Phase IV (KMG-IV): sequencing the most valuable type-strain genomes for metagenomic binning, comparative biology and taxonomic classification.</title>
        <authorList>
            <person name="Goeker M."/>
        </authorList>
    </citation>
    <scope>NUCLEOTIDE SEQUENCE [LARGE SCALE GENOMIC DNA]</scope>
    <source>
        <strain evidence="3 4">DSM 11901</strain>
    </source>
</reference>
<evidence type="ECO:0000313" key="4">
    <source>
        <dbReference type="Proteomes" id="UP000294593"/>
    </source>
</evidence>
<feature type="chain" id="PRO_5020629626" evidence="1">
    <location>
        <begin position="21"/>
        <end position="213"/>
    </location>
</feature>
<comment type="caution">
    <text evidence="3">The sequence shown here is derived from an EMBL/GenBank/DDBJ whole genome shotgun (WGS) entry which is preliminary data.</text>
</comment>
<organism evidence="3 4">
    <name type="scientific">Aquabacterium commune</name>
    <dbReference type="NCBI Taxonomy" id="70586"/>
    <lineage>
        <taxon>Bacteria</taxon>
        <taxon>Pseudomonadati</taxon>
        <taxon>Pseudomonadota</taxon>
        <taxon>Betaproteobacteria</taxon>
        <taxon>Burkholderiales</taxon>
        <taxon>Aquabacterium</taxon>
    </lineage>
</organism>
<dbReference type="Proteomes" id="UP000294593">
    <property type="component" value="Unassembled WGS sequence"/>
</dbReference>
<keyword evidence="1" id="KW-0732">Signal</keyword>
<dbReference type="InterPro" id="IPR013424">
    <property type="entry name" value="Ice-binding_C"/>
</dbReference>
<sequence length="213" mass="21552">MNRHLLTALSLCCAAASAQATPVVLGSATQGGLTIGGATAVSFGGYDGSASVSTGVLSQGYSGTLNALTAGTISFTYLGHESAYANVFNFNGQHLYQGLFTGGTLSANIAAGTVNFSFTNHGGFLGLQATTYANGSSVGAMAFMPAVNTAKYGNFDFVVGFNDKRPGSSLGDVDFDDFVVGVKFSPTAVPEASTWALMALGLAAVAAVSRRRA</sequence>
<dbReference type="RefSeq" id="WP_166643630.1">
    <property type="nucleotide sequence ID" value="NZ_SNXW01000015.1"/>
</dbReference>
<dbReference type="Pfam" id="PF07589">
    <property type="entry name" value="PEP-CTERM"/>
    <property type="match status" value="1"/>
</dbReference>
<dbReference type="EMBL" id="SNXW01000015">
    <property type="protein sequence ID" value="TDP79358.1"/>
    <property type="molecule type" value="Genomic_DNA"/>
</dbReference>
<name>A0A4V3CUN5_9BURK</name>
<dbReference type="AlphaFoldDB" id="A0A4V3CUN5"/>